<feature type="domain" description="A-factor biosynthesis hotdog" evidence="1">
    <location>
        <begin position="27"/>
        <end position="129"/>
    </location>
</feature>
<dbReference type="EMBL" id="JAWCTQ010000008">
    <property type="protein sequence ID" value="MDT9682267.1"/>
    <property type="molecule type" value="Genomic_DNA"/>
</dbReference>
<reference evidence="2 3" key="1">
    <citation type="submission" date="2023-09" db="EMBL/GenBank/DDBJ databases">
        <title>Streptomyces sp. nov.: A antagonism against Alternaria gaisen Producing Streptochlin, Isolated from Tamarix root soil.</title>
        <authorList>
            <person name="Chen Y."/>
        </authorList>
    </citation>
    <scope>NUCLEOTIDE SEQUENCE [LARGE SCALE GENOMIC DNA]</scope>
    <source>
        <strain evidence="2 3">TRM76323</strain>
    </source>
</reference>
<dbReference type="InterPro" id="IPR005509">
    <property type="entry name" value="AfsA_hotdog_dom"/>
</dbReference>
<proteinExistence type="predicted"/>
<evidence type="ECO:0000259" key="1">
    <source>
        <dbReference type="Pfam" id="PF03756"/>
    </source>
</evidence>
<gene>
    <name evidence="2" type="ORF">RND61_09290</name>
</gene>
<evidence type="ECO:0000313" key="3">
    <source>
        <dbReference type="Proteomes" id="UP001250181"/>
    </source>
</evidence>
<keyword evidence="3" id="KW-1185">Reference proteome</keyword>
<dbReference type="InterPro" id="IPR047757">
    <property type="entry name" value="AfsA-like"/>
</dbReference>
<comment type="caution">
    <text evidence="2">The sequence shown here is derived from an EMBL/GenBank/DDBJ whole genome shotgun (WGS) entry which is preliminary data.</text>
</comment>
<protein>
    <submittedName>
        <fullName evidence="2">ScbA/BarX family gamma-butyrolactone biosynthesis protein</fullName>
    </submittedName>
</protein>
<dbReference type="Pfam" id="PF03756">
    <property type="entry name" value="AfsA"/>
    <property type="match status" value="2"/>
</dbReference>
<dbReference type="RefSeq" id="WP_315877350.1">
    <property type="nucleotide sequence ID" value="NZ_JAWCTQ010000008.1"/>
</dbReference>
<organism evidence="2 3">
    <name type="scientific">Streptomyces tamarix</name>
    <dbReference type="NCBI Taxonomy" id="3078565"/>
    <lineage>
        <taxon>Bacteria</taxon>
        <taxon>Bacillati</taxon>
        <taxon>Actinomycetota</taxon>
        <taxon>Actinomycetes</taxon>
        <taxon>Kitasatosporales</taxon>
        <taxon>Streptomycetaceae</taxon>
        <taxon>Streptomyces</taxon>
    </lineage>
</organism>
<sequence length="302" mass="33650">MSAEAVEATLFRDFGPRPTDRLGEYTHLRHSSAILIEDWHRRGPDSFGVLVRWPAGGAAGEYDPRLLAQTIRQSGLLVAHAEYGVPTGHQTLLNTLNITVWPGFRAREGAAFEVRVTVTREAGPSALGMEFEIRRPGGAPVCLANTRFGWVSPAAYRRVRGRHLAVDWGRWPLPEALPPRRVGRTRDNDVLLAAGGDGHRWQLRNDVSQTLLFDHPVDHVPGLVLLEAAQQAAYAATWPWPVDFTDVCVSYAQYVEFDEPCWIEAGPLTTLLPGRFAIEVRGHQGGRTAFEARMRGRRLRKP</sequence>
<feature type="domain" description="A-factor biosynthesis hotdog" evidence="1">
    <location>
        <begin position="182"/>
        <end position="296"/>
    </location>
</feature>
<dbReference type="Proteomes" id="UP001250181">
    <property type="component" value="Unassembled WGS sequence"/>
</dbReference>
<accession>A0ABU3QIQ9</accession>
<evidence type="ECO:0000313" key="2">
    <source>
        <dbReference type="EMBL" id="MDT9682267.1"/>
    </source>
</evidence>
<name>A0ABU3QIQ9_9ACTN</name>
<dbReference type="NCBIfam" id="NF041195">
    <property type="entry name" value="ScbA_BarX_GamBu"/>
    <property type="match status" value="1"/>
</dbReference>